<gene>
    <name evidence="2" type="ORF">PHYEVI_LOCUS1924</name>
</gene>
<keyword evidence="1" id="KW-0732">Signal</keyword>
<proteinExistence type="predicted"/>
<dbReference type="AlphaFoldDB" id="A0A9N9TK87"/>
<keyword evidence="3" id="KW-1185">Reference proteome</keyword>
<sequence length="177" mass="20489">MNNRGLLWVVFVLIQFIVFLDQPVITAAQEPAFELPVELIGFPVIIVAVRLSNFVKKLAYSLNPSTYRRTRREITSEMINMIEAEKRLVSELGENVCIYPKVCLHHAEKAKRSSGREQMVIDWDEVFRNYKSSPQKHKEFYLLSVFLGDFVQSKQFCNQLVKRGRSCKDDLDSLSSI</sequence>
<evidence type="ECO:0000256" key="1">
    <source>
        <dbReference type="SAM" id="SignalP"/>
    </source>
</evidence>
<evidence type="ECO:0000313" key="3">
    <source>
        <dbReference type="Proteomes" id="UP001153712"/>
    </source>
</evidence>
<dbReference type="OrthoDB" id="8174264at2759"/>
<evidence type="ECO:0000313" key="2">
    <source>
        <dbReference type="EMBL" id="CAG9855475.1"/>
    </source>
</evidence>
<name>A0A9N9TK87_PHYSR</name>
<feature type="signal peptide" evidence="1">
    <location>
        <begin position="1"/>
        <end position="28"/>
    </location>
</feature>
<dbReference type="Proteomes" id="UP001153712">
    <property type="component" value="Chromosome 10"/>
</dbReference>
<protein>
    <submittedName>
        <fullName evidence="2">Uncharacterized protein</fullName>
    </submittedName>
</protein>
<dbReference type="EMBL" id="OU900103">
    <property type="protein sequence ID" value="CAG9855475.1"/>
    <property type="molecule type" value="Genomic_DNA"/>
</dbReference>
<feature type="chain" id="PRO_5040167162" evidence="1">
    <location>
        <begin position="29"/>
        <end position="177"/>
    </location>
</feature>
<reference evidence="2" key="1">
    <citation type="submission" date="2022-01" db="EMBL/GenBank/DDBJ databases">
        <authorList>
            <person name="King R."/>
        </authorList>
    </citation>
    <scope>NUCLEOTIDE SEQUENCE</scope>
</reference>
<organism evidence="2 3">
    <name type="scientific">Phyllotreta striolata</name>
    <name type="common">Striped flea beetle</name>
    <name type="synonym">Crioceris striolata</name>
    <dbReference type="NCBI Taxonomy" id="444603"/>
    <lineage>
        <taxon>Eukaryota</taxon>
        <taxon>Metazoa</taxon>
        <taxon>Ecdysozoa</taxon>
        <taxon>Arthropoda</taxon>
        <taxon>Hexapoda</taxon>
        <taxon>Insecta</taxon>
        <taxon>Pterygota</taxon>
        <taxon>Neoptera</taxon>
        <taxon>Endopterygota</taxon>
        <taxon>Coleoptera</taxon>
        <taxon>Polyphaga</taxon>
        <taxon>Cucujiformia</taxon>
        <taxon>Chrysomeloidea</taxon>
        <taxon>Chrysomelidae</taxon>
        <taxon>Galerucinae</taxon>
        <taxon>Alticini</taxon>
        <taxon>Phyllotreta</taxon>
    </lineage>
</organism>
<accession>A0A9N9TK87</accession>